<evidence type="ECO:0000313" key="1">
    <source>
        <dbReference type="EMBL" id="TXN30992.1"/>
    </source>
</evidence>
<comment type="caution">
    <text evidence="1">The sequence shown here is derived from an EMBL/GenBank/DDBJ whole genome shotgun (WGS) entry which is preliminary data.</text>
</comment>
<keyword evidence="2" id="KW-1185">Reference proteome</keyword>
<reference evidence="1 2" key="1">
    <citation type="submission" date="2019-08" db="EMBL/GenBank/DDBJ databases">
        <title>Bacterial whole genome sequence for Glaciihabitans sp. CHu50b-6-2.</title>
        <authorList>
            <person name="Jin L."/>
        </authorList>
    </citation>
    <scope>NUCLEOTIDE SEQUENCE [LARGE SCALE GENOMIC DNA]</scope>
    <source>
        <strain evidence="1 2">CHu50b-6-2</strain>
    </source>
</reference>
<dbReference type="RefSeq" id="WP_147782578.1">
    <property type="nucleotide sequence ID" value="NZ_VRMG01000005.1"/>
</dbReference>
<dbReference type="EMBL" id="VRMG01000005">
    <property type="protein sequence ID" value="TXN30992.1"/>
    <property type="molecule type" value="Genomic_DNA"/>
</dbReference>
<protein>
    <submittedName>
        <fullName evidence="1">Uncharacterized protein</fullName>
    </submittedName>
</protein>
<organism evidence="1 2">
    <name type="scientific">Lacisediminihabitans profunda</name>
    <dbReference type="NCBI Taxonomy" id="2594790"/>
    <lineage>
        <taxon>Bacteria</taxon>
        <taxon>Bacillati</taxon>
        <taxon>Actinomycetota</taxon>
        <taxon>Actinomycetes</taxon>
        <taxon>Micrococcales</taxon>
        <taxon>Microbacteriaceae</taxon>
        <taxon>Lacisediminihabitans</taxon>
    </lineage>
</organism>
<gene>
    <name evidence="1" type="ORF">FVP33_05175</name>
</gene>
<dbReference type="AlphaFoldDB" id="A0A5C8URR8"/>
<dbReference type="Proteomes" id="UP000321379">
    <property type="component" value="Unassembled WGS sequence"/>
</dbReference>
<accession>A0A5C8URR8</accession>
<evidence type="ECO:0000313" key="2">
    <source>
        <dbReference type="Proteomes" id="UP000321379"/>
    </source>
</evidence>
<proteinExistence type="predicted"/>
<name>A0A5C8URR8_9MICO</name>
<sequence>MSKKIDATLKDLVKALENHAKVVGGRNVSLKKSQRAAAKLQAAASAYSVAVYTKTGLDSPFNDVLRPGLDEATVASLEAERDALAKIVTGSIPQQQREAS</sequence>